<feature type="domain" description="Glycosyltransferase 2-like" evidence="3">
    <location>
        <begin position="6"/>
        <end position="125"/>
    </location>
</feature>
<keyword evidence="1" id="KW-0328">Glycosyltransferase</keyword>
<keyword evidence="2 4" id="KW-0808">Transferase</keyword>
<sequence>MFPKVSILVPIYGVENFIARCAKSLFEQSFENLEYIFVNDCTLDNSIEILNNVITRYPHRKNQIRIIENDHNKGIGETRNTLVSNASGDYVLFVDSDDYLEINLVELMYAKALQEDADIVVCDIWIEWQNYRTLAVQKVGETKVDFLQLLLSAKTMLGLPNKLIKRNLFIENDISVPRGINYGEDFLIVSKLVYFARRITKVDSPLYHYLQTNPESYTTKKLSKNSIDNVIFVLNDLTGFFSNKEDYHLYEVALLRGKLRKKMDLLFYAEIAYLDELIKLFPETNHMKDTSFLLQRDKIIFEMIKKKYLKVFLVYRFIYVKLYNLKLKLVPNNLR</sequence>
<dbReference type="CDD" id="cd00761">
    <property type="entry name" value="Glyco_tranf_GTA_type"/>
    <property type="match status" value="1"/>
</dbReference>
<dbReference type="Proteomes" id="UP000245627">
    <property type="component" value="Unassembled WGS sequence"/>
</dbReference>
<organism evidence="4 5">
    <name type="scientific">Sphingobacterium corticibacter</name>
    <dbReference type="NCBI Taxonomy" id="2171749"/>
    <lineage>
        <taxon>Bacteria</taxon>
        <taxon>Pseudomonadati</taxon>
        <taxon>Bacteroidota</taxon>
        <taxon>Sphingobacteriia</taxon>
        <taxon>Sphingobacteriales</taxon>
        <taxon>Sphingobacteriaceae</taxon>
        <taxon>Sphingobacterium</taxon>
    </lineage>
</organism>
<evidence type="ECO:0000256" key="1">
    <source>
        <dbReference type="ARBA" id="ARBA00022676"/>
    </source>
</evidence>
<dbReference type="SUPFAM" id="SSF53448">
    <property type="entry name" value="Nucleotide-diphospho-sugar transferases"/>
    <property type="match status" value="1"/>
</dbReference>
<dbReference type="EMBL" id="QDKG01000002">
    <property type="protein sequence ID" value="PVH25609.1"/>
    <property type="molecule type" value="Genomic_DNA"/>
</dbReference>
<evidence type="ECO:0000256" key="2">
    <source>
        <dbReference type="ARBA" id="ARBA00022679"/>
    </source>
</evidence>
<dbReference type="OrthoDB" id="9801954at2"/>
<dbReference type="GO" id="GO:0016758">
    <property type="term" value="F:hexosyltransferase activity"/>
    <property type="evidence" value="ECO:0007669"/>
    <property type="project" value="UniProtKB-ARBA"/>
</dbReference>
<dbReference type="PANTHER" id="PTHR22916">
    <property type="entry name" value="GLYCOSYLTRANSFERASE"/>
    <property type="match status" value="1"/>
</dbReference>
<dbReference type="InterPro" id="IPR001173">
    <property type="entry name" value="Glyco_trans_2-like"/>
</dbReference>
<keyword evidence="5" id="KW-1185">Reference proteome</keyword>
<evidence type="ECO:0000313" key="5">
    <source>
        <dbReference type="Proteomes" id="UP000245627"/>
    </source>
</evidence>
<dbReference type="Pfam" id="PF00535">
    <property type="entry name" value="Glycos_transf_2"/>
    <property type="match status" value="1"/>
</dbReference>
<accession>A0A2T8HJJ3</accession>
<reference evidence="4 5" key="1">
    <citation type="submission" date="2018-04" db="EMBL/GenBank/DDBJ databases">
        <title>Sphingobacterium cortibacter sp. nov.</title>
        <authorList>
            <person name="Li Y."/>
        </authorList>
    </citation>
    <scope>NUCLEOTIDE SEQUENCE [LARGE SCALE GENOMIC DNA]</scope>
    <source>
        <strain evidence="4 5">2c-3</strain>
    </source>
</reference>
<proteinExistence type="predicted"/>
<evidence type="ECO:0000259" key="3">
    <source>
        <dbReference type="Pfam" id="PF00535"/>
    </source>
</evidence>
<dbReference type="AlphaFoldDB" id="A0A2T8HJJ3"/>
<name>A0A2T8HJJ3_9SPHI</name>
<gene>
    <name evidence="4" type="ORF">DC487_06610</name>
</gene>
<evidence type="ECO:0000313" key="4">
    <source>
        <dbReference type="EMBL" id="PVH25609.1"/>
    </source>
</evidence>
<dbReference type="RefSeq" id="WP_116775182.1">
    <property type="nucleotide sequence ID" value="NZ_QDKG01000002.1"/>
</dbReference>
<dbReference type="Gene3D" id="3.90.550.10">
    <property type="entry name" value="Spore Coat Polysaccharide Biosynthesis Protein SpsA, Chain A"/>
    <property type="match status" value="1"/>
</dbReference>
<protein>
    <submittedName>
        <fullName evidence="4">Glycosyl transferase</fullName>
    </submittedName>
</protein>
<comment type="caution">
    <text evidence="4">The sequence shown here is derived from an EMBL/GenBank/DDBJ whole genome shotgun (WGS) entry which is preliminary data.</text>
</comment>
<dbReference type="InterPro" id="IPR029044">
    <property type="entry name" value="Nucleotide-diphossugar_trans"/>
</dbReference>
<dbReference type="PANTHER" id="PTHR22916:SF51">
    <property type="entry name" value="GLYCOSYLTRANSFERASE EPSH-RELATED"/>
    <property type="match status" value="1"/>
</dbReference>